<comment type="caution">
    <text evidence="1">The sequence shown here is derived from an EMBL/GenBank/DDBJ whole genome shotgun (WGS) entry which is preliminary data.</text>
</comment>
<proteinExistence type="predicted"/>
<protein>
    <submittedName>
        <fullName evidence="1">3465_t:CDS:1</fullName>
    </submittedName>
</protein>
<evidence type="ECO:0000313" key="2">
    <source>
        <dbReference type="Proteomes" id="UP000789860"/>
    </source>
</evidence>
<dbReference type="EMBL" id="CAJVPM010000451">
    <property type="protein sequence ID" value="CAG8444758.1"/>
    <property type="molecule type" value="Genomic_DNA"/>
</dbReference>
<organism evidence="1 2">
    <name type="scientific">Scutellospora calospora</name>
    <dbReference type="NCBI Taxonomy" id="85575"/>
    <lineage>
        <taxon>Eukaryota</taxon>
        <taxon>Fungi</taxon>
        <taxon>Fungi incertae sedis</taxon>
        <taxon>Mucoromycota</taxon>
        <taxon>Glomeromycotina</taxon>
        <taxon>Glomeromycetes</taxon>
        <taxon>Diversisporales</taxon>
        <taxon>Gigasporaceae</taxon>
        <taxon>Scutellospora</taxon>
    </lineage>
</organism>
<name>A0ACA9K072_9GLOM</name>
<keyword evidence="2" id="KW-1185">Reference proteome</keyword>
<evidence type="ECO:0000313" key="1">
    <source>
        <dbReference type="EMBL" id="CAG8444758.1"/>
    </source>
</evidence>
<gene>
    <name evidence="1" type="ORF">SCALOS_LOCUS856</name>
</gene>
<sequence length="149" mass="16758">MNENQIIDLNNTANHLIEGMESLTEQNEENQIIYDTQKGILKPDEPEEGSHKSEEGLLESEVNFAETQTCYTNVVFAIITPAQHEGLYQVDSVFSDTLNIINVLLESKVRQKSHKLPKASKDAEALGYTSSPVTGYIDDPKLKHMQYCN</sequence>
<reference evidence="1" key="1">
    <citation type="submission" date="2021-06" db="EMBL/GenBank/DDBJ databases">
        <authorList>
            <person name="Kallberg Y."/>
            <person name="Tangrot J."/>
            <person name="Rosling A."/>
        </authorList>
    </citation>
    <scope>NUCLEOTIDE SEQUENCE</scope>
    <source>
        <strain evidence="1">AU212A</strain>
    </source>
</reference>
<dbReference type="Proteomes" id="UP000789860">
    <property type="component" value="Unassembled WGS sequence"/>
</dbReference>
<accession>A0ACA9K072</accession>